<dbReference type="Pfam" id="PF22673">
    <property type="entry name" value="MCP-like_PDC_1"/>
    <property type="match status" value="1"/>
</dbReference>
<reference evidence="1 2" key="1">
    <citation type="journal article" date="2013" name="Genome Biol. Evol.">
        <title>Genomes of Stigonematalean cyanobacteria (subsection V) and the evolution of oxygenic photosynthesis from prokaryotes to plastids.</title>
        <authorList>
            <person name="Dagan T."/>
            <person name="Roettger M."/>
            <person name="Stucken K."/>
            <person name="Landan G."/>
            <person name="Koch R."/>
            <person name="Major P."/>
            <person name="Gould S.B."/>
            <person name="Goremykin V.V."/>
            <person name="Rippka R."/>
            <person name="Tandeau de Marsac N."/>
            <person name="Gugger M."/>
            <person name="Lockhart P.J."/>
            <person name="Allen J.F."/>
            <person name="Brune I."/>
            <person name="Maus I."/>
            <person name="Puhler A."/>
            <person name="Martin W.F."/>
        </authorList>
    </citation>
    <scope>NUCLEOTIDE SEQUENCE [LARGE SCALE GENOMIC DNA]</scope>
    <source>
        <strain evidence="1 2">PCC 7110</strain>
    </source>
</reference>
<protein>
    <submittedName>
        <fullName evidence="1">Uncharacterized protein</fullName>
    </submittedName>
</protein>
<proteinExistence type="predicted"/>
<dbReference type="OrthoDB" id="1061490at2"/>
<organism evidence="1 2">
    <name type="scientific">Scytonema hofmannii PCC 7110</name>
    <dbReference type="NCBI Taxonomy" id="128403"/>
    <lineage>
        <taxon>Bacteria</taxon>
        <taxon>Bacillati</taxon>
        <taxon>Cyanobacteriota</taxon>
        <taxon>Cyanophyceae</taxon>
        <taxon>Nostocales</taxon>
        <taxon>Scytonemataceae</taxon>
        <taxon>Scytonema</taxon>
    </lineage>
</organism>
<comment type="caution">
    <text evidence="1">The sequence shown here is derived from an EMBL/GenBank/DDBJ whole genome shotgun (WGS) entry which is preliminary data.</text>
</comment>
<dbReference type="Gene3D" id="3.30.450.20">
    <property type="entry name" value="PAS domain"/>
    <property type="match status" value="1"/>
</dbReference>
<dbReference type="STRING" id="128403.WA1_36185"/>
<accession>A0A139X1P3</accession>
<name>A0A139X1P3_9CYAN</name>
<dbReference type="EMBL" id="ANNX02000040">
    <property type="protein sequence ID" value="KYC38621.1"/>
    <property type="molecule type" value="Genomic_DNA"/>
</dbReference>
<dbReference type="RefSeq" id="WP_017745759.1">
    <property type="nucleotide sequence ID" value="NZ_KQ976354.1"/>
</dbReference>
<evidence type="ECO:0000313" key="1">
    <source>
        <dbReference type="EMBL" id="KYC38621.1"/>
    </source>
</evidence>
<dbReference type="Proteomes" id="UP000076925">
    <property type="component" value="Unassembled WGS sequence"/>
</dbReference>
<gene>
    <name evidence="1" type="ORF">WA1_36185</name>
</gene>
<evidence type="ECO:0000313" key="2">
    <source>
        <dbReference type="Proteomes" id="UP000076925"/>
    </source>
</evidence>
<sequence length="97" mass="10607">MTSTTEQVDKTTFDILENYLSENSAVFGAAVAFNPEIQNAAPFVFRGETGLERTDIGNAIDYTTAVWYSVPVEQQQAFWSVPYFDIGGAGTVNTPCL</sequence>
<keyword evidence="2" id="KW-1185">Reference proteome</keyword>
<dbReference type="AlphaFoldDB" id="A0A139X1P3"/>